<gene>
    <name evidence="1" type="primary">A05g508500.1_BraROA</name>
    <name evidence="1" type="ORF">IGI04_020149</name>
</gene>
<protein>
    <submittedName>
        <fullName evidence="1">Uncharacterized protein</fullName>
    </submittedName>
</protein>
<reference evidence="1 2" key="1">
    <citation type="submission" date="2021-03" db="EMBL/GenBank/DDBJ databases">
        <authorList>
            <person name="King G.J."/>
            <person name="Bancroft I."/>
            <person name="Baten A."/>
            <person name="Bloomfield J."/>
            <person name="Borpatragohain P."/>
            <person name="He Z."/>
            <person name="Irish N."/>
            <person name="Irwin J."/>
            <person name="Liu K."/>
            <person name="Mauleon R.P."/>
            <person name="Moore J."/>
            <person name="Morris R."/>
            <person name="Ostergaard L."/>
            <person name="Wang B."/>
            <person name="Wells R."/>
        </authorList>
    </citation>
    <scope>NUCLEOTIDE SEQUENCE [LARGE SCALE GENOMIC DNA]</scope>
    <source>
        <strain evidence="1">R-o-18</strain>
        <tissue evidence="1">Leaf</tissue>
    </source>
</reference>
<organism evidence="1 2">
    <name type="scientific">Brassica rapa subsp. trilocularis</name>
    <dbReference type="NCBI Taxonomy" id="1813537"/>
    <lineage>
        <taxon>Eukaryota</taxon>
        <taxon>Viridiplantae</taxon>
        <taxon>Streptophyta</taxon>
        <taxon>Embryophyta</taxon>
        <taxon>Tracheophyta</taxon>
        <taxon>Spermatophyta</taxon>
        <taxon>Magnoliopsida</taxon>
        <taxon>eudicotyledons</taxon>
        <taxon>Gunneridae</taxon>
        <taxon>Pentapetalae</taxon>
        <taxon>rosids</taxon>
        <taxon>malvids</taxon>
        <taxon>Brassicales</taxon>
        <taxon>Brassicaceae</taxon>
        <taxon>Brassiceae</taxon>
        <taxon>Brassica</taxon>
    </lineage>
</organism>
<name>A0ABQ7MKC0_BRACM</name>
<dbReference type="EMBL" id="JADBGQ010000005">
    <property type="protein sequence ID" value="KAG5398335.1"/>
    <property type="molecule type" value="Genomic_DNA"/>
</dbReference>
<sequence>MVVSLLMKLTGNRSRYGEHSIVVVNFLLNSFLPNSFHVFSLNASPLLPVCESSDINSYRRLFFFLTQLLENIFTLRRKLMQRGFILTSCHGEYFNHLFVCGFEKVESLTIGELNEFVVTAQPQAVEFLCTGKVELIAAYESDEAVFGGFNGKMTKLTNIRATEVGHLLVLKTLKTVSSLCTLLTLWARVTCSSLCCPTSTLLPHIRHQTLLSLPFKPWKFEETSRFPLTCS</sequence>
<accession>A0ABQ7MKC0</accession>
<keyword evidence="2" id="KW-1185">Reference proteome</keyword>
<evidence type="ECO:0000313" key="2">
    <source>
        <dbReference type="Proteomes" id="UP000823674"/>
    </source>
</evidence>
<comment type="caution">
    <text evidence="1">The sequence shown here is derived from an EMBL/GenBank/DDBJ whole genome shotgun (WGS) entry which is preliminary data.</text>
</comment>
<evidence type="ECO:0000313" key="1">
    <source>
        <dbReference type="EMBL" id="KAG5398335.1"/>
    </source>
</evidence>
<proteinExistence type="predicted"/>
<dbReference type="Proteomes" id="UP000823674">
    <property type="component" value="Chromosome A05"/>
</dbReference>